<dbReference type="SUPFAM" id="SSF48452">
    <property type="entry name" value="TPR-like"/>
    <property type="match status" value="1"/>
</dbReference>
<name>A0A2V3PTM4_9BACT</name>
<dbReference type="AlphaFoldDB" id="A0A2V3PTM4"/>
<keyword evidence="6" id="KW-0472">Membrane</keyword>
<dbReference type="InterPro" id="IPR051476">
    <property type="entry name" value="Bac_ResReg_Asp_Phosphatase"/>
</dbReference>
<dbReference type="InterPro" id="IPR019734">
    <property type="entry name" value="TPR_rpt"/>
</dbReference>
<dbReference type="InterPro" id="IPR011990">
    <property type="entry name" value="TPR-like_helical_dom_sf"/>
</dbReference>
<dbReference type="Proteomes" id="UP000247973">
    <property type="component" value="Unassembled WGS sequence"/>
</dbReference>
<keyword evidence="6" id="KW-1133">Transmembrane helix</keyword>
<comment type="subcellular location">
    <subcellularLocation>
        <location evidence="1">Cytoplasm</location>
    </subcellularLocation>
</comment>
<dbReference type="PANTHER" id="PTHR46630">
    <property type="entry name" value="TETRATRICOPEPTIDE REPEAT PROTEIN 29"/>
    <property type="match status" value="1"/>
</dbReference>
<keyword evidence="8" id="KW-1185">Reference proteome</keyword>
<organism evidence="7 8">
    <name type="scientific">Dysgonomonas alginatilytica</name>
    <dbReference type="NCBI Taxonomy" id="1605892"/>
    <lineage>
        <taxon>Bacteria</taxon>
        <taxon>Pseudomonadati</taxon>
        <taxon>Bacteroidota</taxon>
        <taxon>Bacteroidia</taxon>
        <taxon>Bacteroidales</taxon>
        <taxon>Dysgonomonadaceae</taxon>
        <taxon>Dysgonomonas</taxon>
    </lineage>
</organism>
<sequence length="527" mass="60642">MDLLKQAQNEAANNPSNAIILLDSIKSPEKMGKGNYMQYVVTRVQARYNNDEDITGDTLVFEAQKYYNDISNFDKAAVANFYAGTVYRSQHVPEKALNSFLLATAYSRKAKNTMLAAKSLHFLGNIYLEQGITDSSIVHLHDALNLYNNESETGIRRLQVMSALGRSYDLANKLDSAYYFFNKSLDLANETDNAEHKAIQAYNLGYITMRMKQYDKSTVYLSKALEQTANTKDSLKIYLNLSLLYNEKSKPDSAKYYTDLIKNQVSAIKDNYLLESIYGSLSDYNSQIGDVSQALYYKGLQMEANQKILEERSTEKLFNAENKYQLQIQEQEHKAERKFFVLLQVTVFILMLLAIMFCRKRKYKKLKKLEEKVHSLTQDRLFEHSIASKSYLENVYEHFIIGWSDIETKVNQILLTGREEIDIEIYIEIKAMVDALKKQTNEQLLIVAKDYLSSDLYLGKKLSGALTDTDLIILMLCHLQYSEEAIAFIIDSKGNTFNLTDIKWNIERKLHQAGMNEFNIKALLYPE</sequence>
<accession>A0A2V3PTM4</accession>
<dbReference type="GO" id="GO:0005737">
    <property type="term" value="C:cytoplasm"/>
    <property type="evidence" value="ECO:0007669"/>
    <property type="project" value="UniProtKB-SubCell"/>
</dbReference>
<dbReference type="SMART" id="SM00028">
    <property type="entry name" value="TPR"/>
    <property type="match status" value="4"/>
</dbReference>
<comment type="caution">
    <text evidence="7">The sequence shown here is derived from an EMBL/GenBank/DDBJ whole genome shotgun (WGS) entry which is preliminary data.</text>
</comment>
<keyword evidence="4" id="KW-0802">TPR repeat</keyword>
<evidence type="ECO:0000256" key="2">
    <source>
        <dbReference type="ARBA" id="ARBA00022490"/>
    </source>
</evidence>
<evidence type="ECO:0000256" key="6">
    <source>
        <dbReference type="SAM" id="Phobius"/>
    </source>
</evidence>
<feature type="transmembrane region" description="Helical" evidence="6">
    <location>
        <begin position="339"/>
        <end position="358"/>
    </location>
</feature>
<gene>
    <name evidence="7" type="ORF">CLV62_104142</name>
</gene>
<evidence type="ECO:0000256" key="4">
    <source>
        <dbReference type="ARBA" id="ARBA00022803"/>
    </source>
</evidence>
<dbReference type="PANTHER" id="PTHR46630:SF1">
    <property type="entry name" value="TETRATRICOPEPTIDE REPEAT PROTEIN 29"/>
    <property type="match status" value="1"/>
</dbReference>
<dbReference type="EMBL" id="QICL01000004">
    <property type="protein sequence ID" value="PXV66881.1"/>
    <property type="molecule type" value="Genomic_DNA"/>
</dbReference>
<evidence type="ECO:0000256" key="1">
    <source>
        <dbReference type="ARBA" id="ARBA00004496"/>
    </source>
</evidence>
<keyword evidence="2" id="KW-0963">Cytoplasm</keyword>
<proteinExistence type="inferred from homology"/>
<reference evidence="7 8" key="1">
    <citation type="submission" date="2018-03" db="EMBL/GenBank/DDBJ databases">
        <title>Genomic Encyclopedia of Archaeal and Bacterial Type Strains, Phase II (KMG-II): from individual species to whole genera.</title>
        <authorList>
            <person name="Goeker M."/>
        </authorList>
    </citation>
    <scope>NUCLEOTIDE SEQUENCE [LARGE SCALE GENOMIC DNA]</scope>
    <source>
        <strain evidence="7 8">DSM 100214</strain>
    </source>
</reference>
<dbReference type="Gene3D" id="1.25.40.10">
    <property type="entry name" value="Tetratricopeptide repeat domain"/>
    <property type="match status" value="2"/>
</dbReference>
<evidence type="ECO:0000313" key="7">
    <source>
        <dbReference type="EMBL" id="PXV66881.1"/>
    </source>
</evidence>
<evidence type="ECO:0000313" key="8">
    <source>
        <dbReference type="Proteomes" id="UP000247973"/>
    </source>
</evidence>
<keyword evidence="6" id="KW-0812">Transmembrane</keyword>
<evidence type="ECO:0000256" key="5">
    <source>
        <dbReference type="ARBA" id="ARBA00038253"/>
    </source>
</evidence>
<keyword evidence="3" id="KW-0677">Repeat</keyword>
<protein>
    <submittedName>
        <fullName evidence="7">Uncharacterized protein</fullName>
    </submittedName>
</protein>
<evidence type="ECO:0000256" key="3">
    <source>
        <dbReference type="ARBA" id="ARBA00022737"/>
    </source>
</evidence>
<comment type="similarity">
    <text evidence="5">Belongs to the Rap family.</text>
</comment>
<dbReference type="Pfam" id="PF13424">
    <property type="entry name" value="TPR_12"/>
    <property type="match status" value="1"/>
</dbReference>